<dbReference type="InterPro" id="IPR003838">
    <property type="entry name" value="ABC3_permease_C"/>
</dbReference>
<dbReference type="AlphaFoldDB" id="A0A937W1H1"/>
<keyword evidence="6 7" id="KW-0472">Membrane</keyword>
<feature type="domain" description="ABC3 transporter permease C-terminal" evidence="8">
    <location>
        <begin position="1"/>
        <end position="82"/>
    </location>
</feature>
<dbReference type="GO" id="GO:0098797">
    <property type="term" value="C:plasma membrane protein complex"/>
    <property type="evidence" value="ECO:0007669"/>
    <property type="project" value="TreeGrafter"/>
</dbReference>
<protein>
    <submittedName>
        <fullName evidence="9">FtsX-like permease family protein</fullName>
    </submittedName>
</protein>
<evidence type="ECO:0000256" key="4">
    <source>
        <dbReference type="ARBA" id="ARBA00022692"/>
    </source>
</evidence>
<gene>
    <name evidence="9" type="ORF">FJZ47_15235</name>
</gene>
<dbReference type="Proteomes" id="UP000712673">
    <property type="component" value="Unassembled WGS sequence"/>
</dbReference>
<sequence length="89" mass="9734">IGVVGTLLGCLGGLVFAWNLQSIAGLVERVLGINVFPRDVYFLDKLPVELHPMDIGLIMLTAIVVSFFATLYPAMNASRLNPVEALRYE</sequence>
<dbReference type="Pfam" id="PF02687">
    <property type="entry name" value="FtsX"/>
    <property type="match status" value="1"/>
</dbReference>
<evidence type="ECO:0000256" key="1">
    <source>
        <dbReference type="ARBA" id="ARBA00004651"/>
    </source>
</evidence>
<reference evidence="9" key="1">
    <citation type="submission" date="2019-03" db="EMBL/GenBank/DDBJ databases">
        <title>Lake Tanganyika Metagenome-Assembled Genomes (MAGs).</title>
        <authorList>
            <person name="Tran P."/>
        </authorList>
    </citation>
    <scope>NUCLEOTIDE SEQUENCE</scope>
    <source>
        <strain evidence="9">K_DeepCast_65m_m2_066</strain>
    </source>
</reference>
<comment type="caution">
    <text evidence="9">The sequence shown here is derived from an EMBL/GenBank/DDBJ whole genome shotgun (WGS) entry which is preliminary data.</text>
</comment>
<dbReference type="PANTHER" id="PTHR30489:SF0">
    <property type="entry name" value="LIPOPROTEIN-RELEASING SYSTEM TRANSMEMBRANE PROTEIN LOLE"/>
    <property type="match status" value="1"/>
</dbReference>
<keyword evidence="5 7" id="KW-1133">Transmembrane helix</keyword>
<keyword evidence="4 7" id="KW-0812">Transmembrane</keyword>
<proteinExistence type="inferred from homology"/>
<feature type="non-terminal residue" evidence="9">
    <location>
        <position position="1"/>
    </location>
</feature>
<evidence type="ECO:0000313" key="10">
    <source>
        <dbReference type="Proteomes" id="UP000712673"/>
    </source>
</evidence>
<dbReference type="GO" id="GO:0044874">
    <property type="term" value="P:lipoprotein localization to outer membrane"/>
    <property type="evidence" value="ECO:0007669"/>
    <property type="project" value="TreeGrafter"/>
</dbReference>
<dbReference type="PANTHER" id="PTHR30489">
    <property type="entry name" value="LIPOPROTEIN-RELEASING SYSTEM TRANSMEMBRANE PROTEIN LOLE"/>
    <property type="match status" value="1"/>
</dbReference>
<accession>A0A937W1H1</accession>
<comment type="subcellular location">
    <subcellularLocation>
        <location evidence="1">Cell membrane</location>
        <topology evidence="1">Multi-pass membrane protein</topology>
    </subcellularLocation>
</comment>
<evidence type="ECO:0000259" key="8">
    <source>
        <dbReference type="Pfam" id="PF02687"/>
    </source>
</evidence>
<evidence type="ECO:0000313" key="9">
    <source>
        <dbReference type="EMBL" id="MBM3225138.1"/>
    </source>
</evidence>
<dbReference type="EMBL" id="VGLS01000492">
    <property type="protein sequence ID" value="MBM3225138.1"/>
    <property type="molecule type" value="Genomic_DNA"/>
</dbReference>
<feature type="transmembrane region" description="Helical" evidence="7">
    <location>
        <begin position="55"/>
        <end position="74"/>
    </location>
</feature>
<evidence type="ECO:0000256" key="3">
    <source>
        <dbReference type="ARBA" id="ARBA00022475"/>
    </source>
</evidence>
<evidence type="ECO:0000256" key="6">
    <source>
        <dbReference type="ARBA" id="ARBA00023136"/>
    </source>
</evidence>
<dbReference type="InterPro" id="IPR051447">
    <property type="entry name" value="Lipoprotein-release_system"/>
</dbReference>
<name>A0A937W1H1_UNCTE</name>
<comment type="similarity">
    <text evidence="2">Belongs to the ABC-4 integral membrane protein family. LolC/E subfamily.</text>
</comment>
<evidence type="ECO:0000256" key="7">
    <source>
        <dbReference type="SAM" id="Phobius"/>
    </source>
</evidence>
<evidence type="ECO:0000256" key="5">
    <source>
        <dbReference type="ARBA" id="ARBA00022989"/>
    </source>
</evidence>
<keyword evidence="3" id="KW-1003">Cell membrane</keyword>
<organism evidence="9 10">
    <name type="scientific">Tectimicrobiota bacterium</name>
    <dbReference type="NCBI Taxonomy" id="2528274"/>
    <lineage>
        <taxon>Bacteria</taxon>
        <taxon>Pseudomonadati</taxon>
        <taxon>Nitrospinota/Tectimicrobiota group</taxon>
        <taxon>Candidatus Tectimicrobiota</taxon>
    </lineage>
</organism>
<evidence type="ECO:0000256" key="2">
    <source>
        <dbReference type="ARBA" id="ARBA00005236"/>
    </source>
</evidence>